<dbReference type="EMBL" id="CP002691">
    <property type="protein sequence ID" value="AEE49785.1"/>
    <property type="molecule type" value="Genomic_DNA"/>
</dbReference>
<dbReference type="Proteomes" id="UP000008461">
    <property type="component" value="Chromosome"/>
</dbReference>
<sequence>MKVLQPDSLFRVIFCSILGIVATFYSIGGGYSFPESAGVVHFERSHSPLSYHSNHTHFPFTFHFTLITACAEEEVDEDTQEDEIQGAPVHAAFFVLVSHRTLSKKMILPRLRQAVLNRKGVFLFILYHSWKSFLC</sequence>
<accession>F4L5A5</accession>
<feature type="transmembrane region" description="Helical" evidence="1">
    <location>
        <begin position="12"/>
        <end position="33"/>
    </location>
</feature>
<proteinExistence type="predicted"/>
<keyword evidence="1" id="KW-0812">Transmembrane</keyword>
<name>F4L5A5_HALH1</name>
<keyword evidence="3" id="KW-1185">Reference proteome</keyword>
<dbReference type="KEGG" id="hhy:Halhy_1900"/>
<dbReference type="HOGENOM" id="CLU_1882844_0_0_10"/>
<keyword evidence="1" id="KW-0472">Membrane</keyword>
<protein>
    <submittedName>
        <fullName evidence="2">Uncharacterized protein</fullName>
    </submittedName>
</protein>
<dbReference type="STRING" id="760192.Halhy_1900"/>
<evidence type="ECO:0000313" key="3">
    <source>
        <dbReference type="Proteomes" id="UP000008461"/>
    </source>
</evidence>
<keyword evidence="1" id="KW-1133">Transmembrane helix</keyword>
<reference key="2">
    <citation type="submission" date="2011-04" db="EMBL/GenBank/DDBJ databases">
        <title>Complete sequence of chromosome of Haliscomenobacter hydrossis DSM 1100.</title>
        <authorList>
            <consortium name="US DOE Joint Genome Institute (JGI-PGF)"/>
            <person name="Lucas S."/>
            <person name="Han J."/>
            <person name="Lapidus A."/>
            <person name="Bruce D."/>
            <person name="Goodwin L."/>
            <person name="Pitluck S."/>
            <person name="Peters L."/>
            <person name="Kyrpides N."/>
            <person name="Mavromatis K."/>
            <person name="Ivanova N."/>
            <person name="Ovchinnikova G."/>
            <person name="Pagani I."/>
            <person name="Daligault H."/>
            <person name="Detter J.C."/>
            <person name="Han C."/>
            <person name="Land M."/>
            <person name="Hauser L."/>
            <person name="Markowitz V."/>
            <person name="Cheng J.-F."/>
            <person name="Hugenholtz P."/>
            <person name="Woyke T."/>
            <person name="Wu D."/>
            <person name="Verbarg S."/>
            <person name="Frueling A."/>
            <person name="Brambilla E."/>
            <person name="Klenk H.-P."/>
            <person name="Eisen J.A."/>
        </authorList>
    </citation>
    <scope>NUCLEOTIDE SEQUENCE</scope>
    <source>
        <strain>DSM 1100</strain>
    </source>
</reference>
<evidence type="ECO:0000313" key="2">
    <source>
        <dbReference type="EMBL" id="AEE49785.1"/>
    </source>
</evidence>
<dbReference type="AlphaFoldDB" id="F4L5A5"/>
<organism evidence="2 3">
    <name type="scientific">Haliscomenobacter hydrossis (strain ATCC 27775 / DSM 1100 / LMG 10767 / O)</name>
    <dbReference type="NCBI Taxonomy" id="760192"/>
    <lineage>
        <taxon>Bacteria</taxon>
        <taxon>Pseudomonadati</taxon>
        <taxon>Bacteroidota</taxon>
        <taxon>Saprospiria</taxon>
        <taxon>Saprospirales</taxon>
        <taxon>Haliscomenobacteraceae</taxon>
        <taxon>Haliscomenobacter</taxon>
    </lineage>
</organism>
<reference evidence="2 3" key="1">
    <citation type="journal article" date="2011" name="Stand. Genomic Sci.">
        <title>Complete genome sequence of Haliscomenobacter hydrossis type strain (O).</title>
        <authorList>
            <consortium name="US DOE Joint Genome Institute (JGI-PGF)"/>
            <person name="Daligault H."/>
            <person name="Lapidus A."/>
            <person name="Zeytun A."/>
            <person name="Nolan M."/>
            <person name="Lucas S."/>
            <person name="Del Rio T.G."/>
            <person name="Tice H."/>
            <person name="Cheng J.F."/>
            <person name="Tapia R."/>
            <person name="Han C."/>
            <person name="Goodwin L."/>
            <person name="Pitluck S."/>
            <person name="Liolios K."/>
            <person name="Pagani I."/>
            <person name="Ivanova N."/>
            <person name="Huntemann M."/>
            <person name="Mavromatis K."/>
            <person name="Mikhailova N."/>
            <person name="Pati A."/>
            <person name="Chen A."/>
            <person name="Palaniappan K."/>
            <person name="Land M."/>
            <person name="Hauser L."/>
            <person name="Brambilla E.M."/>
            <person name="Rohde M."/>
            <person name="Verbarg S."/>
            <person name="Goker M."/>
            <person name="Bristow J."/>
            <person name="Eisen J.A."/>
            <person name="Markowitz V."/>
            <person name="Hugenholtz P."/>
            <person name="Kyrpides N.C."/>
            <person name="Klenk H.P."/>
            <person name="Woyke T."/>
        </authorList>
    </citation>
    <scope>NUCLEOTIDE SEQUENCE [LARGE SCALE GENOMIC DNA]</scope>
    <source>
        <strain evidence="3">ATCC 27775 / DSM 1100 / LMG 10767 / O</strain>
    </source>
</reference>
<gene>
    <name evidence="2" type="ordered locus">Halhy_1900</name>
</gene>
<evidence type="ECO:0000256" key="1">
    <source>
        <dbReference type="SAM" id="Phobius"/>
    </source>
</evidence>
<dbReference type="RefSeq" id="WP_013764338.1">
    <property type="nucleotide sequence ID" value="NC_015510.1"/>
</dbReference>